<comment type="caution">
    <text evidence="1">The sequence shown here is derived from an EMBL/GenBank/DDBJ whole genome shotgun (WGS) entry which is preliminary data.</text>
</comment>
<dbReference type="AlphaFoldDB" id="A0A5A7PD83"/>
<evidence type="ECO:0000313" key="1">
    <source>
        <dbReference type="EMBL" id="GER30905.1"/>
    </source>
</evidence>
<keyword evidence="2" id="KW-1185">Reference proteome</keyword>
<dbReference type="Proteomes" id="UP000325081">
    <property type="component" value="Unassembled WGS sequence"/>
</dbReference>
<proteinExistence type="predicted"/>
<dbReference type="EMBL" id="BKCP01004405">
    <property type="protein sequence ID" value="GER30905.1"/>
    <property type="molecule type" value="Genomic_DNA"/>
</dbReference>
<gene>
    <name evidence="1" type="ORF">STAS_06869</name>
</gene>
<name>A0A5A7PD83_STRAF</name>
<accession>A0A5A7PD83</accession>
<protein>
    <submittedName>
        <fullName evidence="1">Monofunctional biosynthetic peptidoglycantransglycosylase</fullName>
    </submittedName>
</protein>
<organism evidence="1 2">
    <name type="scientific">Striga asiatica</name>
    <name type="common">Asiatic witchweed</name>
    <name type="synonym">Buchnera asiatica</name>
    <dbReference type="NCBI Taxonomy" id="4170"/>
    <lineage>
        <taxon>Eukaryota</taxon>
        <taxon>Viridiplantae</taxon>
        <taxon>Streptophyta</taxon>
        <taxon>Embryophyta</taxon>
        <taxon>Tracheophyta</taxon>
        <taxon>Spermatophyta</taxon>
        <taxon>Magnoliopsida</taxon>
        <taxon>eudicotyledons</taxon>
        <taxon>Gunneridae</taxon>
        <taxon>Pentapetalae</taxon>
        <taxon>asterids</taxon>
        <taxon>lamiids</taxon>
        <taxon>Lamiales</taxon>
        <taxon>Orobanchaceae</taxon>
        <taxon>Buchnereae</taxon>
        <taxon>Striga</taxon>
    </lineage>
</organism>
<sequence length="122" mass="13831">MNEGPLTRACKVLYFDMLNENVDLMNAEGTQWDEDLIYQIFTPSKPHLVLAVAFVSDDLRLLYGLAWSCREKSWSDNTLSHFSVKKLSDKVRIPGGSIIKQQLINHSAEGLNAIFERDSVQS</sequence>
<reference evidence="2" key="1">
    <citation type="journal article" date="2019" name="Curr. Biol.">
        <title>Genome Sequence of Striga asiatica Provides Insight into the Evolution of Plant Parasitism.</title>
        <authorList>
            <person name="Yoshida S."/>
            <person name="Kim S."/>
            <person name="Wafula E.K."/>
            <person name="Tanskanen J."/>
            <person name="Kim Y.M."/>
            <person name="Honaas L."/>
            <person name="Yang Z."/>
            <person name="Spallek T."/>
            <person name="Conn C.E."/>
            <person name="Ichihashi Y."/>
            <person name="Cheong K."/>
            <person name="Cui S."/>
            <person name="Der J.P."/>
            <person name="Gundlach H."/>
            <person name="Jiao Y."/>
            <person name="Hori C."/>
            <person name="Ishida J.K."/>
            <person name="Kasahara H."/>
            <person name="Kiba T."/>
            <person name="Kim M.S."/>
            <person name="Koo N."/>
            <person name="Laohavisit A."/>
            <person name="Lee Y.H."/>
            <person name="Lumba S."/>
            <person name="McCourt P."/>
            <person name="Mortimer J.C."/>
            <person name="Mutuku J.M."/>
            <person name="Nomura T."/>
            <person name="Sasaki-Sekimoto Y."/>
            <person name="Seto Y."/>
            <person name="Wang Y."/>
            <person name="Wakatake T."/>
            <person name="Sakakibara H."/>
            <person name="Demura T."/>
            <person name="Yamaguchi S."/>
            <person name="Yoneyama K."/>
            <person name="Manabe R.I."/>
            <person name="Nelson D.C."/>
            <person name="Schulman A.H."/>
            <person name="Timko M.P."/>
            <person name="dePamphilis C.W."/>
            <person name="Choi D."/>
            <person name="Shirasu K."/>
        </authorList>
    </citation>
    <scope>NUCLEOTIDE SEQUENCE [LARGE SCALE GENOMIC DNA]</scope>
    <source>
        <strain evidence="2">cv. UVA1</strain>
    </source>
</reference>
<evidence type="ECO:0000313" key="2">
    <source>
        <dbReference type="Proteomes" id="UP000325081"/>
    </source>
</evidence>